<dbReference type="Pfam" id="PF03466">
    <property type="entry name" value="LysR_substrate"/>
    <property type="match status" value="1"/>
</dbReference>
<dbReference type="Proteomes" id="UP001550603">
    <property type="component" value="Unassembled WGS sequence"/>
</dbReference>
<dbReference type="PANTHER" id="PTHR30126">
    <property type="entry name" value="HTH-TYPE TRANSCRIPTIONAL REGULATOR"/>
    <property type="match status" value="1"/>
</dbReference>
<evidence type="ECO:0000313" key="7">
    <source>
        <dbReference type="Proteomes" id="UP001550603"/>
    </source>
</evidence>
<comment type="similarity">
    <text evidence="1">Belongs to the LysR transcriptional regulatory family.</text>
</comment>
<dbReference type="SUPFAM" id="SSF46785">
    <property type="entry name" value="Winged helix' DNA-binding domain"/>
    <property type="match status" value="1"/>
</dbReference>
<feature type="domain" description="HTH lysR-type" evidence="5">
    <location>
        <begin position="3"/>
        <end position="60"/>
    </location>
</feature>
<dbReference type="InterPro" id="IPR036388">
    <property type="entry name" value="WH-like_DNA-bd_sf"/>
</dbReference>
<dbReference type="InterPro" id="IPR036390">
    <property type="entry name" value="WH_DNA-bd_sf"/>
</dbReference>
<dbReference type="EMBL" id="JBEYBN010000050">
    <property type="protein sequence ID" value="MEU2270407.1"/>
    <property type="molecule type" value="Genomic_DNA"/>
</dbReference>
<dbReference type="PROSITE" id="PS50931">
    <property type="entry name" value="HTH_LYSR"/>
    <property type="match status" value="1"/>
</dbReference>
<dbReference type="Gene3D" id="3.40.190.10">
    <property type="entry name" value="Periplasmic binding protein-like II"/>
    <property type="match status" value="2"/>
</dbReference>
<evidence type="ECO:0000256" key="3">
    <source>
        <dbReference type="ARBA" id="ARBA00023125"/>
    </source>
</evidence>
<evidence type="ECO:0000256" key="2">
    <source>
        <dbReference type="ARBA" id="ARBA00023015"/>
    </source>
</evidence>
<evidence type="ECO:0000256" key="1">
    <source>
        <dbReference type="ARBA" id="ARBA00009437"/>
    </source>
</evidence>
<dbReference type="Gene3D" id="1.10.10.10">
    <property type="entry name" value="Winged helix-like DNA-binding domain superfamily/Winged helix DNA-binding domain"/>
    <property type="match status" value="1"/>
</dbReference>
<organism evidence="6 7">
    <name type="scientific">Streptomyces olindensis</name>
    <dbReference type="NCBI Taxonomy" id="358823"/>
    <lineage>
        <taxon>Bacteria</taxon>
        <taxon>Bacillati</taxon>
        <taxon>Actinomycetota</taxon>
        <taxon>Actinomycetes</taxon>
        <taxon>Kitasatosporales</taxon>
        <taxon>Streptomycetaceae</taxon>
        <taxon>Streptomyces</taxon>
    </lineage>
</organism>
<proteinExistence type="inferred from homology"/>
<reference evidence="6 7" key="1">
    <citation type="submission" date="2024-06" db="EMBL/GenBank/DDBJ databases">
        <title>The Natural Products Discovery Center: Release of the First 8490 Sequenced Strains for Exploring Actinobacteria Biosynthetic Diversity.</title>
        <authorList>
            <person name="Kalkreuter E."/>
            <person name="Kautsar S.A."/>
            <person name="Yang D."/>
            <person name="Bader C.D."/>
            <person name="Teijaro C.N."/>
            <person name="Fluegel L."/>
            <person name="Davis C.M."/>
            <person name="Simpson J.R."/>
            <person name="Lauterbach L."/>
            <person name="Steele A.D."/>
            <person name="Gui C."/>
            <person name="Meng S."/>
            <person name="Li G."/>
            <person name="Viehrig K."/>
            <person name="Ye F."/>
            <person name="Su P."/>
            <person name="Kiefer A.F."/>
            <person name="Nichols A."/>
            <person name="Cepeda A.J."/>
            <person name="Yan W."/>
            <person name="Fan B."/>
            <person name="Jiang Y."/>
            <person name="Adhikari A."/>
            <person name="Zheng C.-J."/>
            <person name="Schuster L."/>
            <person name="Cowan T.M."/>
            <person name="Smanski M.J."/>
            <person name="Chevrette M.G."/>
            <person name="De Carvalho L.P.S."/>
            <person name="Shen B."/>
        </authorList>
    </citation>
    <scope>NUCLEOTIDE SEQUENCE [LARGE SCALE GENOMIC DNA]</scope>
    <source>
        <strain evidence="6 7">NPDC019583</strain>
    </source>
</reference>
<keyword evidence="4" id="KW-0804">Transcription</keyword>
<name>A0ABV2Y2C1_9ACTN</name>
<evidence type="ECO:0000256" key="4">
    <source>
        <dbReference type="ARBA" id="ARBA00023163"/>
    </source>
</evidence>
<dbReference type="RefSeq" id="WP_359791748.1">
    <property type="nucleotide sequence ID" value="NZ_JBEYBN010000050.1"/>
</dbReference>
<keyword evidence="7" id="KW-1185">Reference proteome</keyword>
<protein>
    <submittedName>
        <fullName evidence="6">HTH-type transcriptional activator IlvY</fullName>
    </submittedName>
</protein>
<dbReference type="NCBIfam" id="NF008722">
    <property type="entry name" value="PRK11716.1"/>
    <property type="match status" value="1"/>
</dbReference>
<dbReference type="InterPro" id="IPR000847">
    <property type="entry name" value="LysR_HTH_N"/>
</dbReference>
<dbReference type="Pfam" id="PF00126">
    <property type="entry name" value="HTH_1"/>
    <property type="match status" value="1"/>
</dbReference>
<dbReference type="SUPFAM" id="SSF53850">
    <property type="entry name" value="Periplasmic binding protein-like II"/>
    <property type="match status" value="1"/>
</dbReference>
<keyword evidence="3" id="KW-0238">DNA-binding</keyword>
<keyword evidence="2" id="KW-0805">Transcription regulation</keyword>
<gene>
    <name evidence="6" type="primary">ilvY</name>
    <name evidence="6" type="ORF">ABZ568_29170</name>
</gene>
<evidence type="ECO:0000313" key="6">
    <source>
        <dbReference type="EMBL" id="MEU2270407.1"/>
    </source>
</evidence>
<evidence type="ECO:0000259" key="5">
    <source>
        <dbReference type="PROSITE" id="PS50931"/>
    </source>
</evidence>
<dbReference type="PANTHER" id="PTHR30126:SF81">
    <property type="entry name" value="HTH-TYPE TRANSCRIPTIONAL REGULATOR ILVY"/>
    <property type="match status" value="1"/>
</dbReference>
<accession>A0ABV2Y2C1</accession>
<dbReference type="InterPro" id="IPR005119">
    <property type="entry name" value="LysR_subst-bd"/>
</dbReference>
<sequence>MRDDHRELRLFLHLAQTLNFGRTSLDCHVSPATLTRSVQRLEADLGHRLFDRGPRGVSLTAEGHRFRAYAVRALELWRAYREEDPDPALLTGRLAVFATVTACQALLPDLLAPFRAAHPQVRLDLRTGDAAAALARLDEGEVDAAVAGIPPRLPEPLVSRTVAVTELVLVTARDRPDPGLDGPFVLPQRGLVRDAADRWFRGRGAEPDVACEPDGHEGLLTLVALGCGTGVVPRLVLEHSAVRDRLAVLPADPAPEPFPIGLCVRRADLRRPVVAALWSLTTRERRKNGVDDPEVTTRE</sequence>
<comment type="caution">
    <text evidence="6">The sequence shown here is derived from an EMBL/GenBank/DDBJ whole genome shotgun (WGS) entry which is preliminary data.</text>
</comment>